<dbReference type="InterPro" id="IPR039448">
    <property type="entry name" value="Beta_helix"/>
</dbReference>
<name>A0A367YR35_9ACTN</name>
<evidence type="ECO:0000259" key="3">
    <source>
        <dbReference type="Pfam" id="PF13229"/>
    </source>
</evidence>
<reference evidence="4 5" key="1">
    <citation type="submission" date="2018-07" db="EMBL/GenBank/DDBJ databases">
        <title>Desertimonas flava gen. nov. sp. nov.</title>
        <authorList>
            <person name="Liu S."/>
        </authorList>
    </citation>
    <scope>NUCLEOTIDE SEQUENCE [LARGE SCALE GENOMIC DNA]</scope>
    <source>
        <strain evidence="4 5">16Sb5-5</strain>
    </source>
</reference>
<proteinExistence type="predicted"/>
<feature type="region of interest" description="Disordered" evidence="2">
    <location>
        <begin position="1"/>
        <end position="61"/>
    </location>
</feature>
<keyword evidence="5" id="KW-1185">Reference proteome</keyword>
<keyword evidence="1" id="KW-1015">Disulfide bond</keyword>
<dbReference type="AlphaFoldDB" id="A0A367YR35"/>
<evidence type="ECO:0000256" key="2">
    <source>
        <dbReference type="SAM" id="MobiDB-lite"/>
    </source>
</evidence>
<organism evidence="4 5">
    <name type="scientific">Desertihabitans brevis</name>
    <dbReference type="NCBI Taxonomy" id="2268447"/>
    <lineage>
        <taxon>Bacteria</taxon>
        <taxon>Bacillati</taxon>
        <taxon>Actinomycetota</taxon>
        <taxon>Actinomycetes</taxon>
        <taxon>Propionibacteriales</taxon>
        <taxon>Propionibacteriaceae</taxon>
        <taxon>Desertihabitans</taxon>
    </lineage>
</organism>
<dbReference type="InterPro" id="IPR011050">
    <property type="entry name" value="Pectin_lyase_fold/virulence"/>
</dbReference>
<dbReference type="Pfam" id="PF13229">
    <property type="entry name" value="Beta_helix"/>
    <property type="match status" value="1"/>
</dbReference>
<sequence length="546" mass="57079">MRPLLHHPPPPAPPGDRRAHQPPHRDRGPRRRTGRPHHRRRRPAAAAAATTTYSASQGFSGTQGASQWTYESFAAGSQSRLTSYDASFPRWRTGSYPWVSPDALHPETSSAAARVWTAPAAGTVAITGAVRKGDAIGDGVVASIRAGSTTLWSSRVTGTTGVSPSGVGSVAVSAGQRIAFVVEAGGSMSNDHTFWNPTLTLTTSSGGTPPAGSLSVTAYGAMAGDAGDDLAAFRATLAAARQQGRSVWVPSGTFRLSDVLEVQGVVVRGAGQQATTLLSTNPDRGSVDLLGAGVGLHDLRREYATTSVRDGKNEKNSITVHESPSFSITGVHVVRASTAGIYVDGSSGTISGNRVEQTQADGIHITEQSSAVTITDNDVVATGDDCIAVVGYRYQGGPSRDITIRGNDVGHGSHARGISVVGGEDVTIVDNHVERSRMAGIYISVEAEYDTVDTLRIDVLDNVVDSTPTNQPSGHANVLVYGSQGRMDEIRFERNLSVNATNHAFGVWGGGSIEDVYFIGNEARAAAAGATKFESGTIHRSGNIGF</sequence>
<dbReference type="PANTHER" id="PTHR31736:SF19">
    <property type="entry name" value="PECTIN LYASE SUPERFAMILY PROTEIN-RELATED"/>
    <property type="match status" value="1"/>
</dbReference>
<feature type="compositionally biased region" description="Basic residues" evidence="2">
    <location>
        <begin position="27"/>
        <end position="43"/>
    </location>
</feature>
<dbReference type="EMBL" id="QOUI01000012">
    <property type="protein sequence ID" value="RCK68355.1"/>
    <property type="molecule type" value="Genomic_DNA"/>
</dbReference>
<dbReference type="SMART" id="SM00710">
    <property type="entry name" value="PbH1"/>
    <property type="match status" value="6"/>
</dbReference>
<dbReference type="PANTHER" id="PTHR31736">
    <property type="match status" value="1"/>
</dbReference>
<comment type="caution">
    <text evidence="4">The sequence shown here is derived from an EMBL/GenBank/DDBJ whole genome shotgun (WGS) entry which is preliminary data.</text>
</comment>
<dbReference type="InterPro" id="IPR006626">
    <property type="entry name" value="PbH1"/>
</dbReference>
<dbReference type="Proteomes" id="UP000252770">
    <property type="component" value="Unassembled WGS sequence"/>
</dbReference>
<evidence type="ECO:0000313" key="5">
    <source>
        <dbReference type="Proteomes" id="UP000252770"/>
    </source>
</evidence>
<feature type="domain" description="Right handed beta helix" evidence="3">
    <location>
        <begin position="339"/>
        <end position="522"/>
    </location>
</feature>
<dbReference type="SUPFAM" id="SSF51126">
    <property type="entry name" value="Pectin lyase-like"/>
    <property type="match status" value="1"/>
</dbReference>
<dbReference type="InterPro" id="IPR012334">
    <property type="entry name" value="Pectin_lyas_fold"/>
</dbReference>
<evidence type="ECO:0000256" key="1">
    <source>
        <dbReference type="ARBA" id="ARBA00023157"/>
    </source>
</evidence>
<dbReference type="Gene3D" id="2.160.20.10">
    <property type="entry name" value="Single-stranded right-handed beta-helix, Pectin lyase-like"/>
    <property type="match status" value="1"/>
</dbReference>
<accession>A0A367YR35</accession>
<evidence type="ECO:0000313" key="4">
    <source>
        <dbReference type="EMBL" id="RCK68355.1"/>
    </source>
</evidence>
<feature type="compositionally biased region" description="Basic and acidic residues" evidence="2">
    <location>
        <begin position="15"/>
        <end position="26"/>
    </location>
</feature>
<feature type="compositionally biased region" description="Pro residues" evidence="2">
    <location>
        <begin position="1"/>
        <end position="14"/>
    </location>
</feature>
<gene>
    <name evidence="4" type="ORF">DT076_17110</name>
</gene>
<dbReference type="RefSeq" id="WP_114127916.1">
    <property type="nucleotide sequence ID" value="NZ_QOUI01000012.1"/>
</dbReference>
<protein>
    <submittedName>
        <fullName evidence="4">Right-handed parallel beta-helix repeat-containing protein</fullName>
    </submittedName>
</protein>